<keyword evidence="3" id="KW-1185">Reference proteome</keyword>
<dbReference type="Proteomes" id="UP000593567">
    <property type="component" value="Unassembled WGS sequence"/>
</dbReference>
<evidence type="ECO:0000256" key="1">
    <source>
        <dbReference type="SAM" id="MobiDB-lite"/>
    </source>
</evidence>
<comment type="caution">
    <text evidence="2">The sequence shown here is derived from an EMBL/GenBank/DDBJ whole genome shotgun (WGS) entry which is preliminary data.</text>
</comment>
<reference evidence="2" key="1">
    <citation type="submission" date="2020-06" db="EMBL/GenBank/DDBJ databases">
        <title>Draft genome of Bugula neritina, a colonial animal packing powerful symbionts and potential medicines.</title>
        <authorList>
            <person name="Rayko M."/>
        </authorList>
    </citation>
    <scope>NUCLEOTIDE SEQUENCE [LARGE SCALE GENOMIC DNA]</scope>
    <source>
        <strain evidence="2">Kwan_BN1</strain>
    </source>
</reference>
<proteinExistence type="predicted"/>
<protein>
    <submittedName>
        <fullName evidence="2">Uncharacterized protein</fullName>
    </submittedName>
</protein>
<sequence>MSMAPDTLHLPPGFEEIQATVHLTSTELEGIEDLLDREIDAKVSELSRFISPQFHSLTYEQSIQFLDQHTNTGTQHMQSVDIASKSASHGGQSTETSLEEVLGASPVSDQIEQPLNPQTYELNENFQFAPSQLNLPAIDQSYSLPYLQTYDLPTHDQDIHLSNLQETTSTINQLKHPTLPGFSTKLTHSQTSSFTRQDQTSNEQADVTYSTPSSSRSEITNFVAFTQYYEAVEPVLTIEEQHAESSESTQLPTDMSMAPDSLHLPSGFEEIQATIHPTSTELEGIEELLIRDLDAEVSELSRFISPELHSRTYEQDIQLSNSQTGVRTQNMQSVDIGNDAATHGAQSTETSLEEVLGASSVSDPIEQQLNSQTQELNENFQFPSCQVNLPTIDQSYPLPYLQTYSLPTHDQNTHLANLQGSTEAEYVRFTHSENTSAVNQSYSTLPEISTQPTHPQIPSSTFSFNENLQSAVRDNASSRNFSHLFSPDMFMVPFQLDLPNTHQNYVLPSQRTVNLPTYNQNVHPPNIQTHRQTDNLQYYGNEDISTVNQLKHPTLPGFSTEPTHSQTSSFTRQDQTFNEQADVTYPTSSSSQSEDIDCSAFTIHNEAVEPVLTIEEQHAESSESTQLPTDMSMAPDSLHLPSGFEEIQATIHPTSTELEGIEDLLIRDLDAEVSELSRFISPELHSRTYEQDIQLSNSQTGVRTQNMQSVDIGNDAATHGAQSTETSLEEVLRASSVSDPIEQQLNSQTQELNENFQFPSCQVNLPTIDQSYPLPYLQTYSLPTHDQNTHLANLQNTEAEYVRFTHSENTSAVKQSYSTLPEISTQPTHPQIPFSTLSFNENLQSVVRNNASSRNFSHLFSPDMFMVPFQLDLPNMHQNYVLPSQRTVNLPTYNQNVHPPNIQTHRQTDNLQYYGNEDISTVNQLKHPTLPGFSTEPTHSQTSSFTRQDQTFNEQADVTYSTPSSSQSEDIDCSAFTIHNEPVEPVLTREEQHAESSESTQLPTDMSMAPDSLHLPSSFEEIQATIHPTSTELEGIEDLLNRDLDAQVSELSRFISPELHSRTYEQDIQSSDPQTSVRTPDMQSVKIANYAATHGGLSTETSLEEVLRTSPVSDPIEQQPNSQTQELNVQFCDSKSTSTVNQSHFTLPGFSTEPTHSQTSSSTLQDQTFNEQADVTYSTPSSSQSENIDCSAFTILNDNECQRQEYYDYDDKLENVELNTDQESVIIDAG</sequence>
<organism evidence="2 3">
    <name type="scientific">Bugula neritina</name>
    <name type="common">Brown bryozoan</name>
    <name type="synonym">Sertularia neritina</name>
    <dbReference type="NCBI Taxonomy" id="10212"/>
    <lineage>
        <taxon>Eukaryota</taxon>
        <taxon>Metazoa</taxon>
        <taxon>Spiralia</taxon>
        <taxon>Lophotrochozoa</taxon>
        <taxon>Bryozoa</taxon>
        <taxon>Gymnolaemata</taxon>
        <taxon>Cheilostomatida</taxon>
        <taxon>Flustrina</taxon>
        <taxon>Buguloidea</taxon>
        <taxon>Bugulidae</taxon>
        <taxon>Bugula</taxon>
    </lineage>
</organism>
<dbReference type="EMBL" id="VXIV02003363">
    <property type="protein sequence ID" value="KAF6017767.1"/>
    <property type="molecule type" value="Genomic_DNA"/>
</dbReference>
<feature type="region of interest" description="Disordered" evidence="1">
    <location>
        <begin position="186"/>
        <end position="213"/>
    </location>
</feature>
<name>A0A7J7IW32_BUGNE</name>
<gene>
    <name evidence="2" type="ORF">EB796_023923</name>
</gene>
<evidence type="ECO:0000313" key="2">
    <source>
        <dbReference type="EMBL" id="KAF6017767.1"/>
    </source>
</evidence>
<evidence type="ECO:0000313" key="3">
    <source>
        <dbReference type="Proteomes" id="UP000593567"/>
    </source>
</evidence>
<accession>A0A7J7IW32</accession>
<dbReference type="AlphaFoldDB" id="A0A7J7IW32"/>